<reference evidence="11" key="1">
    <citation type="submission" date="2020-10" db="EMBL/GenBank/DDBJ databases">
        <authorList>
            <person name="Gilroy R."/>
        </authorList>
    </citation>
    <scope>NUCLEOTIDE SEQUENCE</scope>
    <source>
        <strain evidence="11">13361</strain>
    </source>
</reference>
<evidence type="ECO:0000313" key="12">
    <source>
        <dbReference type="Proteomes" id="UP000886796"/>
    </source>
</evidence>
<dbReference type="PANTHER" id="PTHR34182">
    <property type="entry name" value="PROTEIN-EXPORT MEMBRANE PROTEIN SECG"/>
    <property type="match status" value="1"/>
</dbReference>
<dbReference type="GO" id="GO:0065002">
    <property type="term" value="P:intracellular protein transmembrane transport"/>
    <property type="evidence" value="ECO:0007669"/>
    <property type="project" value="TreeGrafter"/>
</dbReference>
<name>A0A9D0Z1B4_9FIRM</name>
<comment type="function">
    <text evidence="10">Involved in protein export. Participates in an early event of protein translocation.</text>
</comment>
<evidence type="ECO:0000256" key="1">
    <source>
        <dbReference type="ARBA" id="ARBA00004651"/>
    </source>
</evidence>
<evidence type="ECO:0000256" key="7">
    <source>
        <dbReference type="ARBA" id="ARBA00022989"/>
    </source>
</evidence>
<dbReference type="GO" id="GO:0043952">
    <property type="term" value="P:protein transport by the Sec complex"/>
    <property type="evidence" value="ECO:0007669"/>
    <property type="project" value="TreeGrafter"/>
</dbReference>
<sequence>MEVLKIVLIVLELIASLALIVVVLMQSGKESGLSGAITGNSNSYMNKNKTGGLDKILATSTKWIALVWILLALSLSLI</sequence>
<evidence type="ECO:0000256" key="3">
    <source>
        <dbReference type="ARBA" id="ARBA00022448"/>
    </source>
</evidence>
<evidence type="ECO:0000313" key="11">
    <source>
        <dbReference type="EMBL" id="HIQ67227.1"/>
    </source>
</evidence>
<comment type="caution">
    <text evidence="11">The sequence shown here is derived from an EMBL/GenBank/DDBJ whole genome shotgun (WGS) entry which is preliminary data.</text>
</comment>
<evidence type="ECO:0000256" key="4">
    <source>
        <dbReference type="ARBA" id="ARBA00022475"/>
    </source>
</evidence>
<keyword evidence="6 10" id="KW-0653">Protein transport</keyword>
<dbReference type="PRINTS" id="PR01651">
    <property type="entry name" value="SECGEXPORT"/>
</dbReference>
<proteinExistence type="inferred from homology"/>
<keyword evidence="5 10" id="KW-0812">Transmembrane</keyword>
<dbReference type="AlphaFoldDB" id="A0A9D0Z1B4"/>
<evidence type="ECO:0000256" key="2">
    <source>
        <dbReference type="ARBA" id="ARBA00008445"/>
    </source>
</evidence>
<dbReference type="NCBIfam" id="TIGR00810">
    <property type="entry name" value="secG"/>
    <property type="match status" value="1"/>
</dbReference>
<keyword evidence="4 10" id="KW-1003">Cell membrane</keyword>
<reference evidence="11" key="2">
    <citation type="journal article" date="2021" name="PeerJ">
        <title>Extensive microbial diversity within the chicken gut microbiome revealed by metagenomics and culture.</title>
        <authorList>
            <person name="Gilroy R."/>
            <person name="Ravi A."/>
            <person name="Getino M."/>
            <person name="Pursley I."/>
            <person name="Horton D.L."/>
            <person name="Alikhan N.F."/>
            <person name="Baker D."/>
            <person name="Gharbi K."/>
            <person name="Hall N."/>
            <person name="Watson M."/>
            <person name="Adriaenssens E.M."/>
            <person name="Foster-Nyarko E."/>
            <person name="Jarju S."/>
            <person name="Secka A."/>
            <person name="Antonio M."/>
            <person name="Oren A."/>
            <person name="Chaudhuri R.R."/>
            <person name="La Ragione R."/>
            <person name="Hildebrand F."/>
            <person name="Pallen M.J."/>
        </authorList>
    </citation>
    <scope>NUCLEOTIDE SEQUENCE</scope>
    <source>
        <strain evidence="11">13361</strain>
    </source>
</reference>
<evidence type="ECO:0000256" key="8">
    <source>
        <dbReference type="ARBA" id="ARBA00023010"/>
    </source>
</evidence>
<gene>
    <name evidence="11" type="primary">secG</name>
    <name evidence="11" type="ORF">IAB74_01785</name>
</gene>
<dbReference type="EMBL" id="DVFK01000022">
    <property type="protein sequence ID" value="HIQ67227.1"/>
    <property type="molecule type" value="Genomic_DNA"/>
</dbReference>
<keyword evidence="8 10" id="KW-0811">Translocation</keyword>
<evidence type="ECO:0000256" key="5">
    <source>
        <dbReference type="ARBA" id="ARBA00022692"/>
    </source>
</evidence>
<evidence type="ECO:0000256" key="6">
    <source>
        <dbReference type="ARBA" id="ARBA00022927"/>
    </source>
</evidence>
<evidence type="ECO:0000256" key="9">
    <source>
        <dbReference type="ARBA" id="ARBA00023136"/>
    </source>
</evidence>
<keyword evidence="7 10" id="KW-1133">Transmembrane helix</keyword>
<accession>A0A9D0Z1B4</accession>
<dbReference type="Proteomes" id="UP000886796">
    <property type="component" value="Unassembled WGS sequence"/>
</dbReference>
<comment type="subcellular location">
    <subcellularLocation>
        <location evidence="1 10">Cell membrane</location>
        <topology evidence="1 10">Multi-pass membrane protein</topology>
    </subcellularLocation>
</comment>
<protein>
    <recommendedName>
        <fullName evidence="10">Protein-export membrane protein SecG</fullName>
    </recommendedName>
</protein>
<comment type="similarity">
    <text evidence="2 10">Belongs to the SecG family.</text>
</comment>
<organism evidence="11 12">
    <name type="scientific">Candidatus Faecousia excrementigallinarum</name>
    <dbReference type="NCBI Taxonomy" id="2840806"/>
    <lineage>
        <taxon>Bacteria</taxon>
        <taxon>Bacillati</taxon>
        <taxon>Bacillota</taxon>
        <taxon>Clostridia</taxon>
        <taxon>Eubacteriales</taxon>
        <taxon>Oscillospiraceae</taxon>
        <taxon>Faecousia</taxon>
    </lineage>
</organism>
<keyword evidence="3 10" id="KW-0813">Transport</keyword>
<feature type="transmembrane region" description="Helical" evidence="10">
    <location>
        <begin position="6"/>
        <end position="25"/>
    </location>
</feature>
<dbReference type="Pfam" id="PF03840">
    <property type="entry name" value="SecG"/>
    <property type="match status" value="1"/>
</dbReference>
<dbReference type="InterPro" id="IPR004692">
    <property type="entry name" value="SecG"/>
</dbReference>
<dbReference type="PANTHER" id="PTHR34182:SF1">
    <property type="entry name" value="PROTEIN-EXPORT MEMBRANE PROTEIN SECG"/>
    <property type="match status" value="1"/>
</dbReference>
<dbReference type="GO" id="GO:0015450">
    <property type="term" value="F:protein-transporting ATPase activity"/>
    <property type="evidence" value="ECO:0007669"/>
    <property type="project" value="UniProtKB-UniRule"/>
</dbReference>
<keyword evidence="9 10" id="KW-0472">Membrane</keyword>
<evidence type="ECO:0000256" key="10">
    <source>
        <dbReference type="RuleBase" id="RU365087"/>
    </source>
</evidence>
<dbReference type="GO" id="GO:0005886">
    <property type="term" value="C:plasma membrane"/>
    <property type="evidence" value="ECO:0007669"/>
    <property type="project" value="UniProtKB-SubCell"/>
</dbReference>
<feature type="transmembrane region" description="Helical" evidence="10">
    <location>
        <begin position="56"/>
        <end position="77"/>
    </location>
</feature>
<dbReference type="GO" id="GO:0009306">
    <property type="term" value="P:protein secretion"/>
    <property type="evidence" value="ECO:0007669"/>
    <property type="project" value="UniProtKB-UniRule"/>
</dbReference>